<accession>A0ABM7UTK6</accession>
<reference evidence="2 3" key="1">
    <citation type="submission" date="2021-08" db="EMBL/GenBank/DDBJ databases">
        <title>Complete genome sequence of Leptospira kobayashii strain E30.</title>
        <authorList>
            <person name="Nakao R."/>
            <person name="Nakamura S."/>
            <person name="Masuzawa T."/>
            <person name="Koizumi N."/>
        </authorList>
    </citation>
    <scope>NUCLEOTIDE SEQUENCE [LARGE SCALE GENOMIC DNA]</scope>
    <source>
        <strain evidence="2 3">E30</strain>
    </source>
</reference>
<gene>
    <name evidence="2" type="ORF">LPTSP3_g33380</name>
</gene>
<keyword evidence="1" id="KW-0812">Transmembrane</keyword>
<feature type="transmembrane region" description="Helical" evidence="1">
    <location>
        <begin position="31"/>
        <end position="49"/>
    </location>
</feature>
<keyword evidence="3" id="KW-1185">Reference proteome</keyword>
<evidence type="ECO:0000256" key="1">
    <source>
        <dbReference type="SAM" id="Phobius"/>
    </source>
</evidence>
<evidence type="ECO:0000313" key="3">
    <source>
        <dbReference type="Proteomes" id="UP000245263"/>
    </source>
</evidence>
<evidence type="ECO:0000313" key="2">
    <source>
        <dbReference type="EMBL" id="BDA80408.1"/>
    </source>
</evidence>
<organism evidence="2 3">
    <name type="scientific">Leptospira kobayashii</name>
    <dbReference type="NCBI Taxonomy" id="1917830"/>
    <lineage>
        <taxon>Bacteria</taxon>
        <taxon>Pseudomonadati</taxon>
        <taxon>Spirochaetota</taxon>
        <taxon>Spirochaetia</taxon>
        <taxon>Leptospirales</taxon>
        <taxon>Leptospiraceae</taxon>
        <taxon>Leptospira</taxon>
    </lineage>
</organism>
<dbReference type="Proteomes" id="UP000245263">
    <property type="component" value="Chromosome 1"/>
</dbReference>
<proteinExistence type="predicted"/>
<keyword evidence="1" id="KW-0472">Membrane</keyword>
<protein>
    <submittedName>
        <fullName evidence="2">Uncharacterized protein</fullName>
    </submittedName>
</protein>
<dbReference type="EMBL" id="AP025028">
    <property type="protein sequence ID" value="BDA80408.1"/>
    <property type="molecule type" value="Genomic_DNA"/>
</dbReference>
<sequence length="62" mass="7261">MELRPEPVIAKLGSEIKKKIAKRENRKREKYLLLSNDFFFLGFVNMTGFHDSSRLGKNFKSV</sequence>
<keyword evidence="1" id="KW-1133">Transmembrane helix</keyword>
<name>A0ABM7UTK6_9LEPT</name>